<dbReference type="OrthoDB" id="9760839at2"/>
<evidence type="ECO:0000256" key="7">
    <source>
        <dbReference type="ARBA" id="ARBA00022840"/>
    </source>
</evidence>
<accession>A0A1H0WVN6</accession>
<dbReference type="PROSITE" id="PS50109">
    <property type="entry name" value="HIS_KIN"/>
    <property type="match status" value="1"/>
</dbReference>
<dbReference type="Gene3D" id="3.30.565.10">
    <property type="entry name" value="Histidine kinase-like ATPase, C-terminal domain"/>
    <property type="match status" value="1"/>
</dbReference>
<dbReference type="AlphaFoldDB" id="A0A1H0WVN6"/>
<evidence type="ECO:0000256" key="4">
    <source>
        <dbReference type="ARBA" id="ARBA00022679"/>
    </source>
</evidence>
<dbReference type="Gene3D" id="3.30.450.20">
    <property type="entry name" value="PAS domain"/>
    <property type="match status" value="1"/>
</dbReference>
<keyword evidence="3" id="KW-0597">Phosphoprotein</keyword>
<dbReference type="EMBL" id="FNJU01000017">
    <property type="protein sequence ID" value="SDP94778.1"/>
    <property type="molecule type" value="Genomic_DNA"/>
</dbReference>
<dbReference type="NCBIfam" id="TIGR00229">
    <property type="entry name" value="sensory_box"/>
    <property type="match status" value="1"/>
</dbReference>
<reference evidence="13" key="1">
    <citation type="submission" date="2016-10" db="EMBL/GenBank/DDBJ databases">
        <authorList>
            <person name="Varghese N."/>
            <person name="Submissions S."/>
        </authorList>
    </citation>
    <scope>NUCLEOTIDE SEQUENCE [LARGE SCALE GENOMIC DNA]</scope>
    <source>
        <strain evidence="13">IBRC-M10078</strain>
    </source>
</reference>
<dbReference type="Gene3D" id="1.20.5.1930">
    <property type="match status" value="1"/>
</dbReference>
<dbReference type="InterPro" id="IPR001610">
    <property type="entry name" value="PAC"/>
</dbReference>
<organism evidence="12 13">
    <name type="scientific">Litchfieldia salsa</name>
    <dbReference type="NCBI Taxonomy" id="930152"/>
    <lineage>
        <taxon>Bacteria</taxon>
        <taxon>Bacillati</taxon>
        <taxon>Bacillota</taxon>
        <taxon>Bacilli</taxon>
        <taxon>Bacillales</taxon>
        <taxon>Bacillaceae</taxon>
        <taxon>Litchfieldia</taxon>
    </lineage>
</organism>
<dbReference type="InterPro" id="IPR050482">
    <property type="entry name" value="Sensor_HK_TwoCompSys"/>
</dbReference>
<dbReference type="InterPro" id="IPR003594">
    <property type="entry name" value="HATPase_dom"/>
</dbReference>
<dbReference type="PANTHER" id="PTHR24421">
    <property type="entry name" value="NITRATE/NITRITE SENSOR PROTEIN NARX-RELATED"/>
    <property type="match status" value="1"/>
</dbReference>
<dbReference type="CDD" id="cd00130">
    <property type="entry name" value="PAS"/>
    <property type="match status" value="1"/>
</dbReference>
<comment type="catalytic activity">
    <reaction evidence="1">
        <text>ATP + protein L-histidine = ADP + protein N-phospho-L-histidine.</text>
        <dbReference type="EC" id="2.7.13.3"/>
    </reaction>
</comment>
<keyword evidence="13" id="KW-1185">Reference proteome</keyword>
<dbReference type="Pfam" id="PF08447">
    <property type="entry name" value="PAS_3"/>
    <property type="match status" value="1"/>
</dbReference>
<sequence>MNKQERLKQLVNNVGPDVIELLSNLDDHISETEFRSQLKHSLEQLTDLKFALDESSIVAVTDKLGKIQYVNNKFCEISKYGYDELIGKDHRIINSGHHSKEFMQDLWSTIAKGEVWRGEIKNRAKDGSYYWVNTTIVPFLDEHGKPYQYLAVRSEVTKLKSVEEELKQMMNKVIVIQEEERKRFSRELHDGIGQSLFSLLIQMDQMINEEEEPKGLQRLRQEVVYVIEEVRGLAWEMRPSVLDDLGVVPAIRKYIDNYSQHYGIHVHFDTNLRKRIEIQKETAIYRVIQEALTNIGKYADVSEASVSMIDKDSHVEVTILDQGKGFIRSTNNKGVGLFSIEERARGVQGEAHIESRPGKGTKVTVIIPK</sequence>
<dbReference type="InterPro" id="IPR035965">
    <property type="entry name" value="PAS-like_dom_sf"/>
</dbReference>
<keyword evidence="6" id="KW-0418">Kinase</keyword>
<dbReference type="InterPro" id="IPR013655">
    <property type="entry name" value="PAS_fold_3"/>
</dbReference>
<keyword evidence="5" id="KW-0547">Nucleotide-binding</keyword>
<keyword evidence="8" id="KW-0902">Two-component regulatory system</keyword>
<dbReference type="SUPFAM" id="SSF55785">
    <property type="entry name" value="PYP-like sensor domain (PAS domain)"/>
    <property type="match status" value="1"/>
</dbReference>
<dbReference type="CDD" id="cd16917">
    <property type="entry name" value="HATPase_UhpB-NarQ-NarX-like"/>
    <property type="match status" value="1"/>
</dbReference>
<evidence type="ECO:0000256" key="2">
    <source>
        <dbReference type="ARBA" id="ARBA00012438"/>
    </source>
</evidence>
<evidence type="ECO:0000259" key="11">
    <source>
        <dbReference type="PROSITE" id="PS50113"/>
    </source>
</evidence>
<feature type="domain" description="Histidine kinase" evidence="10">
    <location>
        <begin position="183"/>
        <end position="369"/>
    </location>
</feature>
<dbReference type="InterPro" id="IPR036890">
    <property type="entry name" value="HATPase_C_sf"/>
</dbReference>
<dbReference type="Pfam" id="PF02518">
    <property type="entry name" value="HATPase_c"/>
    <property type="match status" value="1"/>
</dbReference>
<dbReference type="GO" id="GO:0046983">
    <property type="term" value="F:protein dimerization activity"/>
    <property type="evidence" value="ECO:0007669"/>
    <property type="project" value="InterPro"/>
</dbReference>
<evidence type="ECO:0000256" key="8">
    <source>
        <dbReference type="ARBA" id="ARBA00023012"/>
    </source>
</evidence>
<name>A0A1H0WVN6_9BACI</name>
<evidence type="ECO:0000256" key="9">
    <source>
        <dbReference type="SAM" id="Coils"/>
    </source>
</evidence>
<keyword evidence="9" id="KW-0175">Coiled coil</keyword>
<dbReference type="InterPro" id="IPR011712">
    <property type="entry name" value="Sig_transdc_His_kin_sub3_dim/P"/>
</dbReference>
<feature type="coiled-coil region" evidence="9">
    <location>
        <begin position="152"/>
        <end position="179"/>
    </location>
</feature>
<dbReference type="PANTHER" id="PTHR24421:SF10">
    <property type="entry name" value="NITRATE_NITRITE SENSOR PROTEIN NARQ"/>
    <property type="match status" value="1"/>
</dbReference>
<evidence type="ECO:0000259" key="10">
    <source>
        <dbReference type="PROSITE" id="PS50109"/>
    </source>
</evidence>
<dbReference type="GO" id="GO:0000155">
    <property type="term" value="F:phosphorelay sensor kinase activity"/>
    <property type="evidence" value="ECO:0007669"/>
    <property type="project" value="InterPro"/>
</dbReference>
<evidence type="ECO:0000256" key="6">
    <source>
        <dbReference type="ARBA" id="ARBA00022777"/>
    </source>
</evidence>
<dbReference type="PROSITE" id="PS50113">
    <property type="entry name" value="PAC"/>
    <property type="match status" value="1"/>
</dbReference>
<dbReference type="SMART" id="SM00086">
    <property type="entry name" value="PAC"/>
    <property type="match status" value="1"/>
</dbReference>
<dbReference type="InterPro" id="IPR000700">
    <property type="entry name" value="PAS-assoc_C"/>
</dbReference>
<dbReference type="GO" id="GO:0005524">
    <property type="term" value="F:ATP binding"/>
    <property type="evidence" value="ECO:0007669"/>
    <property type="project" value="UniProtKB-KW"/>
</dbReference>
<gene>
    <name evidence="12" type="ORF">SAMN05216565_1177</name>
</gene>
<evidence type="ECO:0000256" key="1">
    <source>
        <dbReference type="ARBA" id="ARBA00000085"/>
    </source>
</evidence>
<dbReference type="Pfam" id="PF07730">
    <property type="entry name" value="HisKA_3"/>
    <property type="match status" value="1"/>
</dbReference>
<protein>
    <recommendedName>
        <fullName evidence="2">histidine kinase</fullName>
        <ecNumber evidence="2">2.7.13.3</ecNumber>
    </recommendedName>
</protein>
<dbReference type="STRING" id="930152.SAMN05216565_1177"/>
<evidence type="ECO:0000256" key="5">
    <source>
        <dbReference type="ARBA" id="ARBA00022741"/>
    </source>
</evidence>
<evidence type="ECO:0000256" key="3">
    <source>
        <dbReference type="ARBA" id="ARBA00022553"/>
    </source>
</evidence>
<dbReference type="SUPFAM" id="SSF55874">
    <property type="entry name" value="ATPase domain of HSP90 chaperone/DNA topoisomerase II/histidine kinase"/>
    <property type="match status" value="1"/>
</dbReference>
<evidence type="ECO:0000313" key="13">
    <source>
        <dbReference type="Proteomes" id="UP000199159"/>
    </source>
</evidence>
<dbReference type="GO" id="GO:0016020">
    <property type="term" value="C:membrane"/>
    <property type="evidence" value="ECO:0007669"/>
    <property type="project" value="InterPro"/>
</dbReference>
<dbReference type="EC" id="2.7.13.3" evidence="2"/>
<feature type="domain" description="PAC" evidence="11">
    <location>
        <begin position="116"/>
        <end position="168"/>
    </location>
</feature>
<keyword evidence="4" id="KW-0808">Transferase</keyword>
<dbReference type="InterPro" id="IPR005467">
    <property type="entry name" value="His_kinase_dom"/>
</dbReference>
<evidence type="ECO:0000313" key="12">
    <source>
        <dbReference type="EMBL" id="SDP94778.1"/>
    </source>
</evidence>
<keyword evidence="7" id="KW-0067">ATP-binding</keyword>
<dbReference type="RefSeq" id="WP_090859143.1">
    <property type="nucleotide sequence ID" value="NZ_FNJU01000017.1"/>
</dbReference>
<proteinExistence type="predicted"/>
<dbReference type="InterPro" id="IPR000014">
    <property type="entry name" value="PAS"/>
</dbReference>
<dbReference type="Proteomes" id="UP000199159">
    <property type="component" value="Unassembled WGS sequence"/>
</dbReference>